<dbReference type="Proteomes" id="UP000824782">
    <property type="component" value="Unassembled WGS sequence"/>
</dbReference>
<dbReference type="EMBL" id="WNYA01000002">
    <property type="protein sequence ID" value="KAG8587513.1"/>
    <property type="molecule type" value="Genomic_DNA"/>
</dbReference>
<keyword evidence="1" id="KW-0812">Transmembrane</keyword>
<evidence type="ECO:0000256" key="1">
    <source>
        <dbReference type="SAM" id="Phobius"/>
    </source>
</evidence>
<evidence type="ECO:0000313" key="2">
    <source>
        <dbReference type="EMBL" id="KAG8587513.1"/>
    </source>
</evidence>
<organism evidence="2 3">
    <name type="scientific">Engystomops pustulosus</name>
    <name type="common">Tungara frog</name>
    <name type="synonym">Physalaemus pustulosus</name>
    <dbReference type="NCBI Taxonomy" id="76066"/>
    <lineage>
        <taxon>Eukaryota</taxon>
        <taxon>Metazoa</taxon>
        <taxon>Chordata</taxon>
        <taxon>Craniata</taxon>
        <taxon>Vertebrata</taxon>
        <taxon>Euteleostomi</taxon>
        <taxon>Amphibia</taxon>
        <taxon>Batrachia</taxon>
        <taxon>Anura</taxon>
        <taxon>Neobatrachia</taxon>
        <taxon>Hyloidea</taxon>
        <taxon>Leptodactylidae</taxon>
        <taxon>Leiuperinae</taxon>
        <taxon>Engystomops</taxon>
    </lineage>
</organism>
<sequence>MGLDLLYNIELKTCHSKSTLGERCSCKRGGSYGKVSLYNSDTKHLATVMYLAHCNNSCLLLMLGNIAKRRRRR</sequence>
<keyword evidence="3" id="KW-1185">Reference proteome</keyword>
<comment type="caution">
    <text evidence="2">The sequence shown here is derived from an EMBL/GenBank/DDBJ whole genome shotgun (WGS) entry which is preliminary data.</text>
</comment>
<protein>
    <submittedName>
        <fullName evidence="2">Uncharacterized protein</fullName>
    </submittedName>
</protein>
<proteinExistence type="predicted"/>
<evidence type="ECO:0000313" key="3">
    <source>
        <dbReference type="Proteomes" id="UP000824782"/>
    </source>
</evidence>
<keyword evidence="1" id="KW-1133">Transmembrane helix</keyword>
<keyword evidence="1" id="KW-0472">Membrane</keyword>
<gene>
    <name evidence="2" type="ORF">GDO81_005694</name>
</gene>
<reference evidence="2" key="1">
    <citation type="thesis" date="2020" institute="ProQuest LLC" country="789 East Eisenhower Parkway, Ann Arbor, MI, USA">
        <title>Comparative Genomics and Chromosome Evolution.</title>
        <authorList>
            <person name="Mudd A.B."/>
        </authorList>
    </citation>
    <scope>NUCLEOTIDE SEQUENCE</scope>
    <source>
        <strain evidence="2">237g6f4</strain>
        <tissue evidence="2">Blood</tissue>
    </source>
</reference>
<dbReference type="AlphaFoldDB" id="A0AAV7CTT2"/>
<accession>A0AAV7CTT2</accession>
<feature type="transmembrane region" description="Helical" evidence="1">
    <location>
        <begin position="48"/>
        <end position="67"/>
    </location>
</feature>
<name>A0AAV7CTT2_ENGPU</name>